<dbReference type="AlphaFoldDB" id="A0A1W6TXU1"/>
<evidence type="ECO:0008006" key="2">
    <source>
        <dbReference type="Google" id="ProtNLM"/>
    </source>
</evidence>
<name>A0A1W6TXU1_VIBAL</name>
<dbReference type="RefSeq" id="WP_086047376.1">
    <property type="nucleotide sequence ID" value="NZ_CP017890.1"/>
</dbReference>
<dbReference type="CDD" id="cd16412">
    <property type="entry name" value="dndB"/>
    <property type="match status" value="1"/>
</dbReference>
<reference evidence="1" key="1">
    <citation type="submission" date="2016-10" db="EMBL/GenBank/DDBJ databases">
        <title>The High Quality Genome of Vibrio alginolyticus K01M1.</title>
        <authorList>
            <person name="Wendling C."/>
            <person name="Chibani C.M."/>
            <person name="Hertel R."/>
            <person name="Sproer C."/>
            <person name="Bunk B."/>
            <person name="Overmann J."/>
            <person name="Roth O."/>
            <person name="Liesegang H."/>
        </authorList>
    </citation>
    <scope>NUCLEOTIDE SEQUENCE</scope>
    <source>
        <strain evidence="1">K05K4</strain>
    </source>
</reference>
<evidence type="ECO:0000313" key="1">
    <source>
        <dbReference type="EMBL" id="ARP20728.1"/>
    </source>
</evidence>
<accession>A0A1W6TXU1</accession>
<protein>
    <recommendedName>
        <fullName evidence="2">DGQHR domain-containing protein</fullName>
    </recommendedName>
</protein>
<dbReference type="InterPro" id="IPR017642">
    <property type="entry name" value="DNA_S_mod_DndB"/>
</dbReference>
<dbReference type="InterPro" id="IPR017601">
    <property type="entry name" value="DGQHR-contain_dom"/>
</dbReference>
<dbReference type="NCBIfam" id="TIGR03187">
    <property type="entry name" value="DGQHR"/>
    <property type="match status" value="1"/>
</dbReference>
<organism evidence="1">
    <name type="scientific">Vibrio alginolyticus</name>
    <dbReference type="NCBI Taxonomy" id="663"/>
    <lineage>
        <taxon>Bacteria</taxon>
        <taxon>Pseudomonadati</taxon>
        <taxon>Pseudomonadota</taxon>
        <taxon>Gammaproteobacteria</taxon>
        <taxon>Vibrionales</taxon>
        <taxon>Vibrionaceae</taxon>
        <taxon>Vibrio</taxon>
    </lineage>
</organism>
<dbReference type="EMBL" id="CP017903">
    <property type="protein sequence ID" value="ARP20728.1"/>
    <property type="molecule type" value="Genomic_DNA"/>
</dbReference>
<proteinExistence type="predicted"/>
<sequence length="449" mass="50386">MKLQFPASKGVQAGRDYFITSIPMTYLKRMMAFDTGNVLDRSQREVEVPRAKKIATYIESAVRGEEFYVLPTLTGTVDKVSFNELQNGIGILEIDMDAVIHLFDGQHRATGIIEAASNLEELGDTISVLLYPNLTLKERQQAFADINDNVKKPNKAIATVYNHRDPLSQLAVKLATTCDVFVDRVDFEKNLITGASTYSFSIKAIKDATREMLGLKANQVPLSEQEQGALIMWDAWSDALGWGMIDDLGAEQHREKYVTTQGVMLNVVGIVSRIALGHFDSAEEAAEAIKALDEVEERLVREFWVNRLVSSEGKTLAAKRNKYLAANKWLSLLNIPLPEYNAELEEELTNCLMPVSVIDYEPDALPILELVQDEEPEAELEAETEEYPWGMTQDAYLKYEAKVAELMVELKVEPHKLDAVADYLESNLDEKQALNKASIRKAITEYLTV</sequence>
<dbReference type="Pfam" id="PF14072">
    <property type="entry name" value="DndB"/>
    <property type="match status" value="1"/>
</dbReference>
<gene>
    <name evidence="1" type="ORF">K05K4_40040</name>
</gene>